<comment type="caution">
    <text evidence="14">The sequence shown here is derived from an EMBL/GenBank/DDBJ whole genome shotgun (WGS) entry which is preliminary data.</text>
</comment>
<keyword evidence="15" id="KW-1185">Reference proteome</keyword>
<proteinExistence type="inferred from homology"/>
<dbReference type="Proteomes" id="UP000037729">
    <property type="component" value="Unassembled WGS sequence"/>
</dbReference>
<dbReference type="FunFam" id="3.40.50.10490:FF:000001">
    <property type="entry name" value="Glutamine--fructose-6-phosphate aminotransferase [isomerizing]"/>
    <property type="match status" value="1"/>
</dbReference>
<dbReference type="GO" id="GO:0006487">
    <property type="term" value="P:protein N-linked glycosylation"/>
    <property type="evidence" value="ECO:0007669"/>
    <property type="project" value="TreeGrafter"/>
</dbReference>
<dbReference type="InterPro" id="IPR029055">
    <property type="entry name" value="Ntn_hydrolases_N"/>
</dbReference>
<dbReference type="Pfam" id="PF13522">
    <property type="entry name" value="GATase_6"/>
    <property type="match status" value="1"/>
</dbReference>
<dbReference type="InterPro" id="IPR005855">
    <property type="entry name" value="GFAT"/>
</dbReference>
<dbReference type="GO" id="GO:0006002">
    <property type="term" value="P:fructose 6-phosphate metabolic process"/>
    <property type="evidence" value="ECO:0007669"/>
    <property type="project" value="TreeGrafter"/>
</dbReference>
<dbReference type="PANTHER" id="PTHR10937">
    <property type="entry name" value="GLUCOSAMINE--FRUCTOSE-6-PHOSPHATE AMINOTRANSFERASE, ISOMERIZING"/>
    <property type="match status" value="1"/>
</dbReference>
<evidence type="ECO:0000256" key="3">
    <source>
        <dbReference type="ARBA" id="ARBA00012916"/>
    </source>
</evidence>
<dbReference type="InterPro" id="IPR001347">
    <property type="entry name" value="SIS_dom"/>
</dbReference>
<evidence type="ECO:0000256" key="1">
    <source>
        <dbReference type="ARBA" id="ARBA00001031"/>
    </source>
</evidence>
<dbReference type="EMBL" id="LIUF01000001">
    <property type="protein sequence ID" value="KOX94638.1"/>
    <property type="molecule type" value="Genomic_DNA"/>
</dbReference>
<organism evidence="14 15">
    <name type="scientific">Haloarcula rubripromontorii</name>
    <dbReference type="NCBI Taxonomy" id="1705562"/>
    <lineage>
        <taxon>Archaea</taxon>
        <taxon>Methanobacteriati</taxon>
        <taxon>Methanobacteriota</taxon>
        <taxon>Stenosarchaea group</taxon>
        <taxon>Halobacteria</taxon>
        <taxon>Halobacteriales</taxon>
        <taxon>Haloarculaceae</taxon>
        <taxon>Haloarcula</taxon>
    </lineage>
</organism>
<dbReference type="Pfam" id="PF01380">
    <property type="entry name" value="SIS"/>
    <property type="match status" value="2"/>
</dbReference>
<comment type="function">
    <text evidence="10 11">Catalyzes the first step in hexosamine metabolism, converting fructose-6P into glucosamine-6P using glutamine as a nitrogen source.</text>
</comment>
<evidence type="ECO:0000256" key="4">
    <source>
        <dbReference type="ARBA" id="ARBA00016090"/>
    </source>
</evidence>
<evidence type="ECO:0000256" key="9">
    <source>
        <dbReference type="ARBA" id="ARBA00022962"/>
    </source>
</evidence>
<keyword evidence="9" id="KW-0315">Glutamine amidotransferase</keyword>
<dbReference type="InterPro" id="IPR046348">
    <property type="entry name" value="SIS_dom_sf"/>
</dbReference>
<dbReference type="GO" id="GO:0005737">
    <property type="term" value="C:cytoplasm"/>
    <property type="evidence" value="ECO:0007669"/>
    <property type="project" value="UniProtKB-SubCell"/>
</dbReference>
<keyword evidence="6 11" id="KW-0032">Aminotransferase</keyword>
<dbReference type="CDD" id="cd05009">
    <property type="entry name" value="SIS_GlmS_GlmD_2"/>
    <property type="match status" value="1"/>
</dbReference>
<comment type="subcellular location">
    <subcellularLocation>
        <location evidence="2 11">Cytoplasm</location>
    </subcellularLocation>
</comment>
<comment type="subunit">
    <text evidence="11">Homodimer.</text>
</comment>
<sequence length="596" mass="63350">MCGIIGCVGRGDETLDTLVHGLSKLEYRGYDSAGVALANDHIDLCKHSGKIADLREALSDRTLSGSVGIGHTRWSTHGPPTDENAHPHQDCTGDVAVVHNGIIENYQSLRDELVGAGHTFTSDTDTEVVPHLIEDALSSGADPEDAVREAIGRLDGSFAIAVVVAGCDSVFAARNDSPLVLGIGEDATYLASDVPAFRDFTDKVVYLADGEFARLNDDGWTVTDTDGTVIEKDVDTVQWDPEETGKSGYDHFMLKEIHEQPRALRQCLRGRVDELAGTVDIGDLGDLSPTGVQFVACGTSYHAALHGAQLFREAGIPAQAFLASEYATATPPIGDALVVGVTQSGETADTLSALRAARRRGARTLAVTNVVGSTAARECDHALYIRAGPEIGVAATKTFASQLAALNLLALGTSSTGDARQVISALRDLPGHVQEVLDESAAQEVAELYQDASAYFFIGRGYQNPVALEGALKMKEITYKHAEGFAAGELKHGPLALVTENTPVFAIVTGDDERARKTIGNVKEVEARDAPVVAITDGQSDVERYADHVLHIPETHPRAAAVLANTHLQLVSYHTAALLGRNIDKPRNLAKSVTVE</sequence>
<dbReference type="NCBIfam" id="NF001484">
    <property type="entry name" value="PRK00331.1"/>
    <property type="match status" value="1"/>
</dbReference>
<evidence type="ECO:0000256" key="6">
    <source>
        <dbReference type="ARBA" id="ARBA00022576"/>
    </source>
</evidence>
<feature type="active site" description="Nucleophile; for GATase activity" evidence="11">
    <location>
        <position position="2"/>
    </location>
</feature>
<dbReference type="EC" id="2.6.1.16" evidence="3 11"/>
<dbReference type="RefSeq" id="WP_053966411.1">
    <property type="nucleotide sequence ID" value="NZ_JAWJXX010000009.1"/>
</dbReference>
<evidence type="ECO:0000256" key="5">
    <source>
        <dbReference type="ARBA" id="ARBA00022490"/>
    </source>
</evidence>
<reference evidence="14 15" key="1">
    <citation type="submission" date="2015-08" db="EMBL/GenBank/DDBJ databases">
        <title>Genomes of Isolates from Cabo Rojo, PR.</title>
        <authorList>
            <person name="Sanchez-Nieves R.L."/>
            <person name="Montalvo-Rodriguez R."/>
        </authorList>
    </citation>
    <scope>NUCLEOTIDE SEQUENCE [LARGE SCALE GENOMIC DNA]</scope>
    <source>
        <strain evidence="14 15">SL3</strain>
    </source>
</reference>
<gene>
    <name evidence="11" type="primary">glmS</name>
    <name evidence="14" type="ORF">AMS69_01930</name>
</gene>
<comment type="catalytic activity">
    <reaction evidence="1 11">
        <text>D-fructose 6-phosphate + L-glutamine = D-glucosamine 6-phosphate + L-glutamate</text>
        <dbReference type="Rhea" id="RHEA:13237"/>
        <dbReference type="ChEBI" id="CHEBI:29985"/>
        <dbReference type="ChEBI" id="CHEBI:58359"/>
        <dbReference type="ChEBI" id="CHEBI:58725"/>
        <dbReference type="ChEBI" id="CHEBI:61527"/>
        <dbReference type="EC" id="2.6.1.16"/>
    </reaction>
</comment>
<evidence type="ECO:0000256" key="10">
    <source>
        <dbReference type="ARBA" id="ARBA00055466"/>
    </source>
</evidence>
<dbReference type="PANTHER" id="PTHR10937:SF0">
    <property type="entry name" value="GLUTAMINE--FRUCTOSE-6-PHOSPHATE TRANSAMINASE (ISOMERIZING)"/>
    <property type="match status" value="1"/>
</dbReference>
<dbReference type="GO" id="GO:0006047">
    <property type="term" value="P:UDP-N-acetylglucosamine metabolic process"/>
    <property type="evidence" value="ECO:0007669"/>
    <property type="project" value="TreeGrafter"/>
</dbReference>
<feature type="initiator methionine" description="Removed" evidence="11">
    <location>
        <position position="1"/>
    </location>
</feature>
<dbReference type="OrthoDB" id="372195at2157"/>
<dbReference type="CDD" id="cd00714">
    <property type="entry name" value="GFAT"/>
    <property type="match status" value="1"/>
</dbReference>
<keyword evidence="5 11" id="KW-0963">Cytoplasm</keyword>
<dbReference type="PROSITE" id="PS51464">
    <property type="entry name" value="SIS"/>
    <property type="match status" value="2"/>
</dbReference>
<dbReference type="PATRIC" id="fig|1705562.3.peg.1329"/>
<dbReference type="InterPro" id="IPR017932">
    <property type="entry name" value="GATase_2_dom"/>
</dbReference>
<keyword evidence="7 11" id="KW-0808">Transferase</keyword>
<dbReference type="CDD" id="cd05008">
    <property type="entry name" value="SIS_GlmS_GlmD_1"/>
    <property type="match status" value="1"/>
</dbReference>
<evidence type="ECO:0000256" key="2">
    <source>
        <dbReference type="ARBA" id="ARBA00004496"/>
    </source>
</evidence>
<evidence type="ECO:0000313" key="15">
    <source>
        <dbReference type="Proteomes" id="UP000037729"/>
    </source>
</evidence>
<feature type="active site" description="For Fru-6P isomerization activity" evidence="11">
    <location>
        <position position="591"/>
    </location>
</feature>
<dbReference type="HAMAP" id="MF_00164">
    <property type="entry name" value="GlmS"/>
    <property type="match status" value="1"/>
</dbReference>
<feature type="domain" description="Glutamine amidotransferase type-2" evidence="12">
    <location>
        <begin position="2"/>
        <end position="218"/>
    </location>
</feature>
<dbReference type="InterPro" id="IPR035490">
    <property type="entry name" value="GlmS/FrlB_SIS"/>
</dbReference>
<dbReference type="SUPFAM" id="SSF56235">
    <property type="entry name" value="N-terminal nucleophile aminohydrolases (Ntn hydrolases)"/>
    <property type="match status" value="1"/>
</dbReference>
<dbReference type="PROSITE" id="PS51278">
    <property type="entry name" value="GATASE_TYPE_2"/>
    <property type="match status" value="1"/>
</dbReference>
<dbReference type="Gene3D" id="3.40.50.10490">
    <property type="entry name" value="Glucose-6-phosphate isomerase like protein, domain 1"/>
    <property type="match status" value="2"/>
</dbReference>
<dbReference type="AlphaFoldDB" id="A0A0M9AMQ2"/>
<protein>
    <recommendedName>
        <fullName evidence="4 11">Glutamine--fructose-6-phosphate aminotransferase [isomerizing]</fullName>
        <ecNumber evidence="3 11">2.6.1.16</ecNumber>
    </recommendedName>
    <alternativeName>
        <fullName evidence="11">D-fructose-6-phosphate amidotransferase</fullName>
    </alternativeName>
    <alternativeName>
        <fullName evidence="11">GFAT</fullName>
    </alternativeName>
    <alternativeName>
        <fullName evidence="11">Glucosamine-6-phosphate synthase</fullName>
    </alternativeName>
    <alternativeName>
        <fullName evidence="11">Hexosephosphate aminotransferase</fullName>
    </alternativeName>
    <alternativeName>
        <fullName evidence="11">L-glutamine--D-fructose-6-phosphate amidotransferase</fullName>
    </alternativeName>
</protein>
<evidence type="ECO:0000313" key="14">
    <source>
        <dbReference type="EMBL" id="KOX94638.1"/>
    </source>
</evidence>
<evidence type="ECO:0000256" key="8">
    <source>
        <dbReference type="ARBA" id="ARBA00022737"/>
    </source>
</evidence>
<dbReference type="GO" id="GO:0005975">
    <property type="term" value="P:carbohydrate metabolic process"/>
    <property type="evidence" value="ECO:0007669"/>
    <property type="project" value="UniProtKB-UniRule"/>
</dbReference>
<dbReference type="InterPro" id="IPR047084">
    <property type="entry name" value="GFAT_N"/>
</dbReference>
<dbReference type="STRING" id="1705562.AMS69_01930"/>
<evidence type="ECO:0000259" key="12">
    <source>
        <dbReference type="PROSITE" id="PS51278"/>
    </source>
</evidence>
<evidence type="ECO:0000259" key="13">
    <source>
        <dbReference type="PROSITE" id="PS51464"/>
    </source>
</evidence>
<dbReference type="InterPro" id="IPR035466">
    <property type="entry name" value="GlmS/AgaS_SIS"/>
</dbReference>
<dbReference type="GO" id="GO:0004360">
    <property type="term" value="F:glutamine-fructose-6-phosphate transaminase (isomerizing) activity"/>
    <property type="evidence" value="ECO:0007669"/>
    <property type="project" value="UniProtKB-UniRule"/>
</dbReference>
<keyword evidence="8" id="KW-0677">Repeat</keyword>
<accession>A0A0M9AMQ2</accession>
<evidence type="ECO:0000256" key="11">
    <source>
        <dbReference type="HAMAP-Rule" id="MF_00164"/>
    </source>
</evidence>
<name>A0A0M9AMQ2_9EURY</name>
<feature type="domain" description="SIS" evidence="13">
    <location>
        <begin position="445"/>
        <end position="586"/>
    </location>
</feature>
<dbReference type="SUPFAM" id="SSF53697">
    <property type="entry name" value="SIS domain"/>
    <property type="match status" value="1"/>
</dbReference>
<evidence type="ECO:0000256" key="7">
    <source>
        <dbReference type="ARBA" id="ARBA00022679"/>
    </source>
</evidence>
<dbReference type="Gene3D" id="3.60.20.10">
    <property type="entry name" value="Glutamine Phosphoribosylpyrophosphate, subunit 1, domain 1"/>
    <property type="match status" value="1"/>
</dbReference>
<dbReference type="NCBIfam" id="TIGR01135">
    <property type="entry name" value="glmS"/>
    <property type="match status" value="1"/>
</dbReference>
<feature type="domain" description="SIS" evidence="13">
    <location>
        <begin position="281"/>
        <end position="419"/>
    </location>
</feature>
<dbReference type="GO" id="GO:0097367">
    <property type="term" value="F:carbohydrate derivative binding"/>
    <property type="evidence" value="ECO:0007669"/>
    <property type="project" value="InterPro"/>
</dbReference>
<dbReference type="FunFam" id="3.60.20.10:FF:000006">
    <property type="entry name" value="Glutamine--fructose-6-phosphate aminotransferase [isomerizing]"/>
    <property type="match status" value="1"/>
</dbReference>